<dbReference type="GO" id="GO:0000160">
    <property type="term" value="P:phosphorelay signal transduction system"/>
    <property type="evidence" value="ECO:0007669"/>
    <property type="project" value="InterPro"/>
</dbReference>
<organism evidence="4 5">
    <name type="scientific">Eisenbergiella massiliensis</name>
    <dbReference type="NCBI Taxonomy" id="1720294"/>
    <lineage>
        <taxon>Bacteria</taxon>
        <taxon>Bacillati</taxon>
        <taxon>Bacillota</taxon>
        <taxon>Clostridia</taxon>
        <taxon>Lachnospirales</taxon>
        <taxon>Lachnospiraceae</taxon>
        <taxon>Eisenbergiella</taxon>
    </lineage>
</organism>
<name>A0A3E3I982_9FIRM</name>
<dbReference type="InterPro" id="IPR011006">
    <property type="entry name" value="CheY-like_superfamily"/>
</dbReference>
<proteinExistence type="predicted"/>
<protein>
    <recommendedName>
        <fullName evidence="1">Stage 0 sporulation protein A homolog</fullName>
    </recommendedName>
</protein>
<feature type="domain" description="Response regulatory" evidence="3">
    <location>
        <begin position="79"/>
        <end position="159"/>
    </location>
</feature>
<dbReference type="SUPFAM" id="SSF52172">
    <property type="entry name" value="CheY-like"/>
    <property type="match status" value="1"/>
</dbReference>
<dbReference type="AlphaFoldDB" id="A0A3E3I982"/>
<dbReference type="Proteomes" id="UP000260812">
    <property type="component" value="Unassembled WGS sequence"/>
</dbReference>
<sequence length="177" mass="20027">MLPLFHKMCYCSAIQKSRFGPAGNGNGMSWVAPDTAVFIGIRDKEVYELRIVLCVPLTEKEELEAALRDAYGAGDEQGVLVVFTDKDAFIRDIREHACDTVIVSWNGAEGMEMIRSIREYNDEVPVVWMSEDKDFACTGYRFHIASFVKKPASAEEIRAIPQWCLEWRRQNGSGNIL</sequence>
<evidence type="ECO:0000313" key="4">
    <source>
        <dbReference type="EMBL" id="RGE63587.1"/>
    </source>
</evidence>
<evidence type="ECO:0000259" key="3">
    <source>
        <dbReference type="Pfam" id="PF00072"/>
    </source>
</evidence>
<gene>
    <name evidence="4" type="ORF">DXC51_06495</name>
</gene>
<dbReference type="InterPro" id="IPR001789">
    <property type="entry name" value="Sig_transdc_resp-reg_receiver"/>
</dbReference>
<keyword evidence="5" id="KW-1185">Reference proteome</keyword>
<reference evidence="4" key="1">
    <citation type="submission" date="2018-08" db="EMBL/GenBank/DDBJ databases">
        <title>A genome reference for cultivated species of the human gut microbiota.</title>
        <authorList>
            <person name="Zou Y."/>
            <person name="Xue W."/>
            <person name="Luo G."/>
        </authorList>
    </citation>
    <scope>NUCLEOTIDE SEQUENCE [LARGE SCALE GENOMIC DNA]</scope>
    <source>
        <strain evidence="4">TF05-5AC</strain>
    </source>
</reference>
<dbReference type="Pfam" id="PF00072">
    <property type="entry name" value="Response_reg"/>
    <property type="match status" value="1"/>
</dbReference>
<dbReference type="Gene3D" id="3.40.50.2300">
    <property type="match status" value="1"/>
</dbReference>
<evidence type="ECO:0000256" key="1">
    <source>
        <dbReference type="ARBA" id="ARBA00018672"/>
    </source>
</evidence>
<dbReference type="EMBL" id="QVLV01000003">
    <property type="protein sequence ID" value="RGE63587.1"/>
    <property type="molecule type" value="Genomic_DNA"/>
</dbReference>
<comment type="function">
    <text evidence="2">May play the central regulatory role in sporulation. It may be an element of the effector pathway responsible for the activation of sporulation genes in response to nutritional stress. Spo0A may act in concert with spo0H (a sigma factor) to control the expression of some genes that are critical to the sporulation process.</text>
</comment>
<evidence type="ECO:0000256" key="2">
    <source>
        <dbReference type="ARBA" id="ARBA00024867"/>
    </source>
</evidence>
<comment type="caution">
    <text evidence="4">The sequence shown here is derived from an EMBL/GenBank/DDBJ whole genome shotgun (WGS) entry which is preliminary data.</text>
</comment>
<evidence type="ECO:0000313" key="5">
    <source>
        <dbReference type="Proteomes" id="UP000260812"/>
    </source>
</evidence>
<accession>A0A3E3I982</accession>